<sequence>MAKPRAKDDPGLTVAEWDARLADLQRRQAETKAGLAALSDRRRAIALKVTDGDAAATEELAGLNSKTAELIAAEDMLSMSLEQATQSRDAAAKQEALAAEADRQSRITATCRRVVEASAKADVAFAALRVALEARKKAARELYNLDFPQSRLLLPAGVQRAACHHGLETFLGIERSLTRHAAPLAIGDAELLALRSGRDVADLAAEDAA</sequence>
<evidence type="ECO:0000313" key="1">
    <source>
        <dbReference type="EMBL" id="MBW6397495.1"/>
    </source>
</evidence>
<name>A0ABS7A5E3_9PROT</name>
<comment type="caution">
    <text evidence="1">The sequence shown here is derived from an EMBL/GenBank/DDBJ whole genome shotgun (WGS) entry which is preliminary data.</text>
</comment>
<keyword evidence="2" id="KW-1185">Reference proteome</keyword>
<dbReference type="RefSeq" id="WP_219762104.1">
    <property type="nucleotide sequence ID" value="NZ_JAHYBZ010000002.1"/>
</dbReference>
<evidence type="ECO:0008006" key="3">
    <source>
        <dbReference type="Google" id="ProtNLM"/>
    </source>
</evidence>
<proteinExistence type="predicted"/>
<dbReference type="EMBL" id="JAHYBZ010000002">
    <property type="protein sequence ID" value="MBW6397495.1"/>
    <property type="molecule type" value="Genomic_DNA"/>
</dbReference>
<protein>
    <recommendedName>
        <fullName evidence="3">Chromosome segregation protein SMC</fullName>
    </recommendedName>
</protein>
<reference evidence="1 2" key="1">
    <citation type="submission" date="2021-07" db="EMBL/GenBank/DDBJ databases">
        <authorList>
            <person name="So Y."/>
        </authorList>
    </citation>
    <scope>NUCLEOTIDE SEQUENCE [LARGE SCALE GENOMIC DNA]</scope>
    <source>
        <strain evidence="1 2">HJA6</strain>
    </source>
</reference>
<evidence type="ECO:0000313" key="2">
    <source>
        <dbReference type="Proteomes" id="UP001196565"/>
    </source>
</evidence>
<dbReference type="Proteomes" id="UP001196565">
    <property type="component" value="Unassembled WGS sequence"/>
</dbReference>
<organism evidence="1 2">
    <name type="scientific">Roseomonas alba</name>
    <dbReference type="NCBI Taxonomy" id="2846776"/>
    <lineage>
        <taxon>Bacteria</taxon>
        <taxon>Pseudomonadati</taxon>
        <taxon>Pseudomonadota</taxon>
        <taxon>Alphaproteobacteria</taxon>
        <taxon>Acetobacterales</taxon>
        <taxon>Roseomonadaceae</taxon>
        <taxon>Roseomonas</taxon>
    </lineage>
</organism>
<gene>
    <name evidence="1" type="ORF">KPL78_06535</name>
</gene>
<accession>A0ABS7A5E3</accession>